<reference evidence="1" key="1">
    <citation type="submission" date="2024-06" db="EMBL/GenBank/DDBJ databases">
        <title>High activity and specificity of bacteriophage cocktails against carbapenem-resistant Klebsiella pneumoniae belonging to high-risk clones CG258 and ST307.</title>
        <authorList>
            <person name="Jimenez Quiceno J."/>
            <person name="Salazar Ospina L."/>
            <person name="Tellez Carrasquilla S."/>
        </authorList>
    </citation>
    <scope>NUCLEOTIDE SEQUENCE</scope>
</reference>
<name>A0AAU8HZI0_9CAUD</name>
<organism evidence="1">
    <name type="scientific">Klebsiella phage FKP3</name>
    <dbReference type="NCBI Taxonomy" id="3231233"/>
    <lineage>
        <taxon>Viruses</taxon>
        <taxon>Duplodnaviria</taxon>
        <taxon>Heunggongvirae</taxon>
        <taxon>Uroviricota</taxon>
        <taxon>Caudoviricetes</taxon>
        <taxon>Stephanstirmvirinae</taxon>
        <taxon>Justusliebigvirus</taxon>
    </lineage>
</organism>
<dbReference type="EMBL" id="PP895363">
    <property type="protein sequence ID" value="XCI78085.1"/>
    <property type="molecule type" value="Genomic_DNA"/>
</dbReference>
<accession>A0AAU8HZI0</accession>
<sequence>MLSKSTRTARYTIQYGRFRRALIFRAFTWEHVSKTL</sequence>
<evidence type="ECO:0000313" key="1">
    <source>
        <dbReference type="EMBL" id="XCI78085.1"/>
    </source>
</evidence>
<proteinExistence type="predicted"/>
<protein>
    <submittedName>
        <fullName evidence="1">Uncharacterized protein</fullName>
    </submittedName>
</protein>